<dbReference type="AlphaFoldDB" id="A0A444C8R8"/>
<gene>
    <name evidence="1" type="ORF">BHM03_00010862</name>
</gene>
<accession>A0A444C8R8</accession>
<protein>
    <submittedName>
        <fullName evidence="1">Uncharacterized protein</fullName>
    </submittedName>
</protein>
<evidence type="ECO:0000313" key="1">
    <source>
        <dbReference type="EMBL" id="RZR72152.1"/>
    </source>
</evidence>
<proteinExistence type="predicted"/>
<sequence length="94" mass="9748">MPIGGASMGATPKGNCPYGRLPLLVTLVALVGGLAVGGHPCRHPLPLVVAPTYGLAACGRPRKKAGRGRQPLQLALATCDHPYMGHGRNRCPCR</sequence>
<dbReference type="EMBL" id="KV875636">
    <property type="protein sequence ID" value="RZR72152.1"/>
    <property type="molecule type" value="Genomic_DNA"/>
</dbReference>
<organism evidence="1">
    <name type="scientific">Ensete ventricosum</name>
    <name type="common">Abyssinian banana</name>
    <name type="synonym">Musa ensete</name>
    <dbReference type="NCBI Taxonomy" id="4639"/>
    <lineage>
        <taxon>Eukaryota</taxon>
        <taxon>Viridiplantae</taxon>
        <taxon>Streptophyta</taxon>
        <taxon>Embryophyta</taxon>
        <taxon>Tracheophyta</taxon>
        <taxon>Spermatophyta</taxon>
        <taxon>Magnoliopsida</taxon>
        <taxon>Liliopsida</taxon>
        <taxon>Zingiberales</taxon>
        <taxon>Musaceae</taxon>
        <taxon>Ensete</taxon>
    </lineage>
</organism>
<dbReference type="Proteomes" id="UP000290560">
    <property type="component" value="Unassembled WGS sequence"/>
</dbReference>
<name>A0A444C8R8_ENSVE</name>
<reference evidence="1" key="1">
    <citation type="journal article" date="2018" name="Data Brief">
        <title>Genome sequence data from 17 accessions of Ensete ventricosum, a staple food crop for millions in Ethiopia.</title>
        <authorList>
            <person name="Yemataw Z."/>
            <person name="Muzemil S."/>
            <person name="Ambachew D."/>
            <person name="Tripathi L."/>
            <person name="Tesfaye K."/>
            <person name="Chala A."/>
            <person name="Farbos A."/>
            <person name="O'Neill P."/>
            <person name="Moore K."/>
            <person name="Grant M."/>
            <person name="Studholme D.J."/>
        </authorList>
    </citation>
    <scope>NUCLEOTIDE SEQUENCE [LARGE SCALE GENOMIC DNA]</scope>
    <source>
        <tissue evidence="1">Leaf</tissue>
    </source>
</reference>